<proteinExistence type="predicted"/>
<dbReference type="EMBL" id="CM004397">
    <property type="protein sequence ID" value="KAG8644244.1"/>
    <property type="molecule type" value="Genomic_DNA"/>
</dbReference>
<comment type="caution">
    <text evidence="1">The sequence shown here is derived from an EMBL/GenBank/DDBJ whole genome shotgun (WGS) entry which is preliminary data.</text>
</comment>
<organism evidence="1 2">
    <name type="scientific">Manihot esculenta</name>
    <name type="common">Cassava</name>
    <name type="synonym">Jatropha manihot</name>
    <dbReference type="NCBI Taxonomy" id="3983"/>
    <lineage>
        <taxon>Eukaryota</taxon>
        <taxon>Viridiplantae</taxon>
        <taxon>Streptophyta</taxon>
        <taxon>Embryophyta</taxon>
        <taxon>Tracheophyta</taxon>
        <taxon>Spermatophyta</taxon>
        <taxon>Magnoliopsida</taxon>
        <taxon>eudicotyledons</taxon>
        <taxon>Gunneridae</taxon>
        <taxon>Pentapetalae</taxon>
        <taxon>rosids</taxon>
        <taxon>fabids</taxon>
        <taxon>Malpighiales</taxon>
        <taxon>Euphorbiaceae</taxon>
        <taxon>Crotonoideae</taxon>
        <taxon>Manihoteae</taxon>
        <taxon>Manihot</taxon>
    </lineage>
</organism>
<dbReference type="Proteomes" id="UP000091857">
    <property type="component" value="Chromosome 11"/>
</dbReference>
<protein>
    <submittedName>
        <fullName evidence="1">Uncharacterized protein</fullName>
    </submittedName>
</protein>
<sequence length="791" mass="86878">MGKIVETGKKKKKGRPSLLDLQKRTLKEQQQQQQQQQKKQNQNQNRNLSNSNSNNSALQTSHNYKSATPTPLRRSTRRNRTVSSPEHDEDDEDAIELNGKRREKKLKLVLKLPSSQKSEPDSASLNSNGSELKGEEDEATASYRRKRKINAIGDGSGFGVSEKEEKSVAGANPTNHVQDSGPSTPLPDKKLLLFILDRLQKKDTYGVYSEPVNPNELPDYHDIIEHPMDFGTVRKKLSSGVYTNLEQFEKDVFLICSNAMQYNAPDTIYFRQARSIQELAKKSFENLRQDSDDNEPETKIVRRGRPPTKNFKKPVGRPSLEHAGSEVALDRTPPTGGESTIWSNNDLRKGPHVSDKSFADSSSRSHGSRNDAYWLTDNKKSERNEDATGSMYKGNSMKYGKRQFVLDENRRNTYKQLPAGGGEPSVLTTFDAERKQLMAVGLLTEHGYARSLDRFAANIGTAAWRIASKRIERSLPPGVKFGPGWVGENDIPPQRPLLLSSTLQGLPSPSRLLSLPEDSCAVAPCNVESREKLLAKPDNILSKNEVPQIHSASEAQLINALPPSASTSTPPAAARKSEPCTDSEAEAAVDGLNSHVGLNIINSNTTMIRPRLPFQIHQSGTVHPGINGFNGAYEFSLPAQMGKLIGNARPAGAGFQPCQMSDRISRTNTNFVHQATTNSLNSENPKFSDNSSTINPTGALPNSGNEEKEAQKSGVKHGHSWQQSKPDPGVSPQQKPDLVPPDLNVRFQSPGSPSSSRVDSAQPDLALQLICARGRSLGGAIRAMPNCIVQE</sequence>
<reference evidence="2" key="1">
    <citation type="journal article" date="2016" name="Nat. Biotechnol.">
        <title>Sequencing wild and cultivated cassava and related species reveals extensive interspecific hybridization and genetic diversity.</title>
        <authorList>
            <person name="Bredeson J.V."/>
            <person name="Lyons J.B."/>
            <person name="Prochnik S.E."/>
            <person name="Wu G.A."/>
            <person name="Ha C.M."/>
            <person name="Edsinger-Gonzales E."/>
            <person name="Grimwood J."/>
            <person name="Schmutz J."/>
            <person name="Rabbi I.Y."/>
            <person name="Egesi C."/>
            <person name="Nauluvula P."/>
            <person name="Lebot V."/>
            <person name="Ndunguru J."/>
            <person name="Mkamilo G."/>
            <person name="Bart R.S."/>
            <person name="Setter T.L."/>
            <person name="Gleadow R.M."/>
            <person name="Kulakow P."/>
            <person name="Ferguson M.E."/>
            <person name="Rounsley S."/>
            <person name="Rokhsar D.S."/>
        </authorList>
    </citation>
    <scope>NUCLEOTIDE SEQUENCE [LARGE SCALE GENOMIC DNA]</scope>
    <source>
        <strain evidence="2">cv. AM560-2</strain>
    </source>
</reference>
<name>A0ACB7GWF0_MANES</name>
<evidence type="ECO:0000313" key="2">
    <source>
        <dbReference type="Proteomes" id="UP000091857"/>
    </source>
</evidence>
<accession>A0ACB7GWF0</accession>
<gene>
    <name evidence="1" type="ORF">MANES_11G110400v8</name>
</gene>
<evidence type="ECO:0000313" key="1">
    <source>
        <dbReference type="EMBL" id="KAG8644244.1"/>
    </source>
</evidence>
<keyword evidence="2" id="KW-1185">Reference proteome</keyword>